<evidence type="ECO:0000256" key="1">
    <source>
        <dbReference type="SAM" id="SignalP"/>
    </source>
</evidence>
<feature type="signal peptide" evidence="1">
    <location>
        <begin position="1"/>
        <end position="22"/>
    </location>
</feature>
<keyword evidence="3" id="KW-1185">Reference proteome</keyword>
<dbReference type="InterPro" id="IPR018673">
    <property type="entry name" value="DUF2141"/>
</dbReference>
<feature type="chain" id="PRO_5047226897" evidence="1">
    <location>
        <begin position="23"/>
        <end position="158"/>
    </location>
</feature>
<dbReference type="EMBL" id="JBHUEL010000007">
    <property type="protein sequence ID" value="MFD1766726.1"/>
    <property type="molecule type" value="Genomic_DNA"/>
</dbReference>
<evidence type="ECO:0000313" key="3">
    <source>
        <dbReference type="Proteomes" id="UP001597215"/>
    </source>
</evidence>
<comment type="caution">
    <text evidence="2">The sequence shown here is derived from an EMBL/GenBank/DDBJ whole genome shotgun (WGS) entry which is preliminary data.</text>
</comment>
<gene>
    <name evidence="2" type="ORF">ACFSAG_07710</name>
</gene>
<dbReference type="RefSeq" id="WP_381513163.1">
    <property type="nucleotide sequence ID" value="NZ_JBHUEL010000007.1"/>
</dbReference>
<proteinExistence type="predicted"/>
<protein>
    <submittedName>
        <fullName evidence="2">DUF2141 domain-containing protein</fullName>
    </submittedName>
</protein>
<sequence>MARFIAGIAAAAALAMTGTASAGSVISNDMSRCSAGEGPAVKVVVQGIKSSTGKLRVQTYPATKAAWLAKGRWLQRIESGARAGTMSFCLPVGTAGNYAVAVRHDKNGNGSTDISSDGGGFSNNPSISVLNLGKPSVGKVSFYVGSGVTTVTINMKYM</sequence>
<reference evidence="3" key="1">
    <citation type="journal article" date="2019" name="Int. J. Syst. Evol. Microbiol.">
        <title>The Global Catalogue of Microorganisms (GCM) 10K type strain sequencing project: providing services to taxonomists for standard genome sequencing and annotation.</title>
        <authorList>
            <consortium name="The Broad Institute Genomics Platform"/>
            <consortium name="The Broad Institute Genome Sequencing Center for Infectious Disease"/>
            <person name="Wu L."/>
            <person name="Ma J."/>
        </authorList>
    </citation>
    <scope>NUCLEOTIDE SEQUENCE [LARGE SCALE GENOMIC DNA]</scope>
    <source>
        <strain evidence="3">CGMCC 1.12449</strain>
    </source>
</reference>
<name>A0ABW4MCD3_9SPHN</name>
<organism evidence="2 3">
    <name type="scientific">Sphingorhabdus buctiana</name>
    <dbReference type="NCBI Taxonomy" id="1508805"/>
    <lineage>
        <taxon>Bacteria</taxon>
        <taxon>Pseudomonadati</taxon>
        <taxon>Pseudomonadota</taxon>
        <taxon>Alphaproteobacteria</taxon>
        <taxon>Sphingomonadales</taxon>
        <taxon>Sphingomonadaceae</taxon>
        <taxon>Sphingorhabdus</taxon>
    </lineage>
</organism>
<accession>A0ABW4MCD3</accession>
<keyword evidence="1" id="KW-0732">Signal</keyword>
<evidence type="ECO:0000313" key="2">
    <source>
        <dbReference type="EMBL" id="MFD1766726.1"/>
    </source>
</evidence>
<dbReference type="Pfam" id="PF09912">
    <property type="entry name" value="DUF2141"/>
    <property type="match status" value="1"/>
</dbReference>
<dbReference type="Proteomes" id="UP001597215">
    <property type="component" value="Unassembled WGS sequence"/>
</dbReference>